<keyword evidence="3" id="KW-1185">Reference proteome</keyword>
<dbReference type="EMBL" id="JBBUTF010000030">
    <property type="protein sequence ID" value="MEK8028788.1"/>
    <property type="molecule type" value="Genomic_DNA"/>
</dbReference>
<comment type="caution">
    <text evidence="2">The sequence shown here is derived from an EMBL/GenBank/DDBJ whole genome shotgun (WGS) entry which is preliminary data.</text>
</comment>
<protein>
    <submittedName>
        <fullName evidence="2">DUF6544 family protein</fullName>
    </submittedName>
</protein>
<sequence>MDASERVGRGGWRARWARRVAGGLVVGAGLGALLLWGVDAALSRELRAHHRQVRQVAAAVAPSPAAAAQPDWESAGLPPPVLRYLRYAMPGGPQPPVVVELEMAGQFRRPRSQSFSATTARQTASSGVPALMFDATTGIGPGLWARAWDAWIDGRMEMQARVLSVWTVVDERSSPALDQVSLRRWLLESPLWPQALQPGGIVHWEAVGPDRARAVARWRGLEARLLARFAPDGALLSFEAEEDGDLDTPWHGSGEHVARGDYRWVDGVRLPMAFRISRQAAGQRYPFWDGRVTQIQIRRQPARAGVGQSAAVDGQAALNPAPDAADLQRMCGASLVSSGSRPRANPICVCSKAGSLAKAVASGSPLAA</sequence>
<name>A0ABU9BGY8_9BURK</name>
<dbReference type="Pfam" id="PF21900">
    <property type="entry name" value="DUF6920"/>
    <property type="match status" value="1"/>
</dbReference>
<feature type="transmembrane region" description="Helical" evidence="1">
    <location>
        <begin position="20"/>
        <end position="38"/>
    </location>
</feature>
<reference evidence="2 3" key="1">
    <citation type="submission" date="2024-04" db="EMBL/GenBank/DDBJ databases">
        <title>Novel species of the genus Ideonella isolated from streams.</title>
        <authorList>
            <person name="Lu H."/>
        </authorList>
    </citation>
    <scope>NUCLEOTIDE SEQUENCE [LARGE SCALE GENOMIC DNA]</scope>
    <source>
        <strain evidence="2 3">BYS139W</strain>
    </source>
</reference>
<accession>A0ABU9BGY8</accession>
<keyword evidence="1" id="KW-1133">Transmembrane helix</keyword>
<organism evidence="2 3">
    <name type="scientific">Pseudaquabacterium rugosum</name>
    <dbReference type="NCBI Taxonomy" id="2984194"/>
    <lineage>
        <taxon>Bacteria</taxon>
        <taxon>Pseudomonadati</taxon>
        <taxon>Pseudomonadota</taxon>
        <taxon>Betaproteobacteria</taxon>
        <taxon>Burkholderiales</taxon>
        <taxon>Sphaerotilaceae</taxon>
        <taxon>Pseudaquabacterium</taxon>
    </lineage>
</organism>
<dbReference type="InterPro" id="IPR054213">
    <property type="entry name" value="DUF6920"/>
</dbReference>
<keyword evidence="1" id="KW-0472">Membrane</keyword>
<dbReference type="Proteomes" id="UP001368500">
    <property type="component" value="Unassembled WGS sequence"/>
</dbReference>
<keyword evidence="1" id="KW-0812">Transmembrane</keyword>
<evidence type="ECO:0000256" key="1">
    <source>
        <dbReference type="SAM" id="Phobius"/>
    </source>
</evidence>
<gene>
    <name evidence="2" type="ORF">AACH11_22740</name>
</gene>
<evidence type="ECO:0000313" key="2">
    <source>
        <dbReference type="EMBL" id="MEK8028788.1"/>
    </source>
</evidence>
<proteinExistence type="predicted"/>
<evidence type="ECO:0000313" key="3">
    <source>
        <dbReference type="Proteomes" id="UP001368500"/>
    </source>
</evidence>